<name>A0A1M4MM84_9EURY</name>
<evidence type="ECO:0008006" key="3">
    <source>
        <dbReference type="Google" id="ProtNLM"/>
    </source>
</evidence>
<dbReference type="InterPro" id="IPR002746">
    <property type="entry name" value="UPF0216"/>
</dbReference>
<dbReference type="Proteomes" id="UP000184671">
    <property type="component" value="Unassembled WGS sequence"/>
</dbReference>
<organism evidence="1 2">
    <name type="scientific">Methanoculleus chikugoensis</name>
    <dbReference type="NCBI Taxonomy" id="118126"/>
    <lineage>
        <taxon>Archaea</taxon>
        <taxon>Methanobacteriati</taxon>
        <taxon>Methanobacteriota</taxon>
        <taxon>Stenosarchaea group</taxon>
        <taxon>Methanomicrobia</taxon>
        <taxon>Methanomicrobiales</taxon>
        <taxon>Methanomicrobiaceae</taxon>
        <taxon>Methanoculleus</taxon>
    </lineage>
</organism>
<dbReference type="Pfam" id="PF01886">
    <property type="entry name" value="DUF61"/>
    <property type="match status" value="1"/>
</dbReference>
<proteinExistence type="predicted"/>
<reference evidence="1 2" key="1">
    <citation type="submission" date="2016-08" db="EMBL/GenBank/DDBJ databases">
        <authorList>
            <person name="Seilhamer J.J."/>
        </authorList>
    </citation>
    <scope>NUCLEOTIDE SEQUENCE [LARGE SCALE GENOMIC DNA]</scope>
    <source>
        <strain evidence="1">L21-II-0</strain>
    </source>
</reference>
<accession>A0A1M4MM84</accession>
<evidence type="ECO:0000313" key="1">
    <source>
        <dbReference type="EMBL" id="SCL75976.1"/>
    </source>
</evidence>
<dbReference type="EMBL" id="FMID01000045">
    <property type="protein sequence ID" value="SCL75976.1"/>
    <property type="molecule type" value="Genomic_DNA"/>
</dbReference>
<sequence length="174" mass="19831">MGDAVSGARYISHGKERVFSQTRRRIAIGAFMPDRPSASDESTLLRWMRLEIGRINDGIVSERKRLSRLLAEEHPSSVTKGGSRYDFDRDVLLHLERALPGELQRRLRLPILFYFDSTVPDSFFLADEAAVQALQHLGEISTLRRMQGGRLWIAKPLVYAVMNRYPTVMQVVMG</sequence>
<dbReference type="AlphaFoldDB" id="A0A1M4MM84"/>
<evidence type="ECO:0000313" key="2">
    <source>
        <dbReference type="Proteomes" id="UP000184671"/>
    </source>
</evidence>
<protein>
    <recommendedName>
        <fullName evidence="3">DUF61 family protein</fullName>
    </recommendedName>
</protein>
<gene>
    <name evidence="1" type="ORF">L21_1896</name>
</gene>